<dbReference type="AlphaFoldDB" id="A0A0J8BCY6"/>
<dbReference type="Gramene" id="KMS97933">
    <property type="protein sequence ID" value="KMS97933"/>
    <property type="gene ID" value="BVRB_4g097320"/>
</dbReference>
<evidence type="ECO:0000313" key="2">
    <source>
        <dbReference type="Proteomes" id="UP000035740"/>
    </source>
</evidence>
<gene>
    <name evidence="1" type="ORF">BVRB_4g097320</name>
</gene>
<dbReference type="EMBL" id="KQ090286">
    <property type="protein sequence ID" value="KMS97933.1"/>
    <property type="molecule type" value="Genomic_DNA"/>
</dbReference>
<name>A0A0J8BCY6_BETVV</name>
<organism evidence="1 2">
    <name type="scientific">Beta vulgaris subsp. vulgaris</name>
    <name type="common">Beet</name>
    <dbReference type="NCBI Taxonomy" id="3555"/>
    <lineage>
        <taxon>Eukaryota</taxon>
        <taxon>Viridiplantae</taxon>
        <taxon>Streptophyta</taxon>
        <taxon>Embryophyta</taxon>
        <taxon>Tracheophyta</taxon>
        <taxon>Spermatophyta</taxon>
        <taxon>Magnoliopsida</taxon>
        <taxon>eudicotyledons</taxon>
        <taxon>Gunneridae</taxon>
        <taxon>Pentapetalae</taxon>
        <taxon>Caryophyllales</taxon>
        <taxon>Chenopodiaceae</taxon>
        <taxon>Betoideae</taxon>
        <taxon>Beta</taxon>
    </lineage>
</organism>
<protein>
    <submittedName>
        <fullName evidence="1">Uncharacterized protein</fullName>
    </submittedName>
</protein>
<sequence length="37" mass="4488">MLAIKRRLLTWIDFLMHLLNKTLSFRLIEENSDSQLK</sequence>
<reference evidence="1 2" key="1">
    <citation type="journal article" date="2014" name="Nature">
        <title>The genome of the recently domesticated crop plant sugar beet (Beta vulgaris).</title>
        <authorList>
            <person name="Dohm J.C."/>
            <person name="Minoche A.E."/>
            <person name="Holtgrawe D."/>
            <person name="Capella-Gutierrez S."/>
            <person name="Zakrzewski F."/>
            <person name="Tafer H."/>
            <person name="Rupp O."/>
            <person name="Sorensen T.R."/>
            <person name="Stracke R."/>
            <person name="Reinhardt R."/>
            <person name="Goesmann A."/>
            <person name="Kraft T."/>
            <person name="Schulz B."/>
            <person name="Stadler P.F."/>
            <person name="Schmidt T."/>
            <person name="Gabaldon T."/>
            <person name="Lehrach H."/>
            <person name="Weisshaar B."/>
            <person name="Himmelbauer H."/>
        </authorList>
    </citation>
    <scope>NUCLEOTIDE SEQUENCE [LARGE SCALE GENOMIC DNA]</scope>
    <source>
        <tissue evidence="1">Taproot</tissue>
    </source>
</reference>
<proteinExistence type="predicted"/>
<keyword evidence="2" id="KW-1185">Reference proteome</keyword>
<accession>A0A0J8BCY6</accession>
<dbReference type="Proteomes" id="UP000035740">
    <property type="component" value="Unassembled WGS sequence"/>
</dbReference>
<evidence type="ECO:0000313" key="1">
    <source>
        <dbReference type="EMBL" id="KMS97933.1"/>
    </source>
</evidence>